<sequence length="340" mass="38256">MANNRNNNNNGNNNYMRCILEKEKLNGTNLLDWYRNLRIVLTIEKKEHVLETPLPDEPAEDATVAAINAYNRQKEIPKEVSCVMLASMTPELQKQFEFTEAYAMVQELKSLFQEQAMIERNKPVGPHVLRLIGLFERMGRLGVKYSREMATDIILHSLHNGFAQFILNYNMNGMEKSLIELHGMLKTAEKNIKTNPRDDVLMVSKGKGFKRSSKGKGKAKVQPTKGPRKPVGPKGGGKAKATDANTCLYCGESGHWKRDCPKYQEDLKNGNVASISGMYMIEIHFADSASWVLDTGCGSHICTNVQGLKRSRKLIKGEVDLHVGNGARFVIAHRAYFRTK</sequence>
<feature type="domain" description="CCHC-type" evidence="3">
    <location>
        <begin position="247"/>
        <end position="262"/>
    </location>
</feature>
<gene>
    <name evidence="4" type="ORF">RND81_09G086800</name>
</gene>
<feature type="region of interest" description="Disordered" evidence="2">
    <location>
        <begin position="207"/>
        <end position="239"/>
    </location>
</feature>
<organism evidence="4 5">
    <name type="scientific">Saponaria officinalis</name>
    <name type="common">Common soapwort</name>
    <name type="synonym">Lychnis saponaria</name>
    <dbReference type="NCBI Taxonomy" id="3572"/>
    <lineage>
        <taxon>Eukaryota</taxon>
        <taxon>Viridiplantae</taxon>
        <taxon>Streptophyta</taxon>
        <taxon>Embryophyta</taxon>
        <taxon>Tracheophyta</taxon>
        <taxon>Spermatophyta</taxon>
        <taxon>Magnoliopsida</taxon>
        <taxon>eudicotyledons</taxon>
        <taxon>Gunneridae</taxon>
        <taxon>Pentapetalae</taxon>
        <taxon>Caryophyllales</taxon>
        <taxon>Caryophyllaceae</taxon>
        <taxon>Caryophylleae</taxon>
        <taxon>Saponaria</taxon>
    </lineage>
</organism>
<dbReference type="InterPro" id="IPR036875">
    <property type="entry name" value="Znf_CCHC_sf"/>
</dbReference>
<dbReference type="EMBL" id="JBDFQZ010000009">
    <property type="protein sequence ID" value="KAK9689862.1"/>
    <property type="molecule type" value="Genomic_DNA"/>
</dbReference>
<dbReference type="InterPro" id="IPR001878">
    <property type="entry name" value="Znf_CCHC"/>
</dbReference>
<dbReference type="SUPFAM" id="SSF57756">
    <property type="entry name" value="Retrovirus zinc finger-like domains"/>
    <property type="match status" value="1"/>
</dbReference>
<evidence type="ECO:0000259" key="3">
    <source>
        <dbReference type="PROSITE" id="PS50158"/>
    </source>
</evidence>
<proteinExistence type="predicted"/>
<keyword evidence="1" id="KW-0479">Metal-binding</keyword>
<reference evidence="4" key="1">
    <citation type="submission" date="2024-03" db="EMBL/GenBank/DDBJ databases">
        <title>WGS assembly of Saponaria officinalis var. Norfolk2.</title>
        <authorList>
            <person name="Jenkins J."/>
            <person name="Shu S."/>
            <person name="Grimwood J."/>
            <person name="Barry K."/>
            <person name="Goodstein D."/>
            <person name="Schmutz J."/>
            <person name="Leebens-Mack J."/>
            <person name="Osbourn A."/>
        </authorList>
    </citation>
    <scope>NUCLEOTIDE SEQUENCE [LARGE SCALE GENOMIC DNA]</scope>
    <source>
        <strain evidence="4">JIC</strain>
    </source>
</reference>
<comment type="caution">
    <text evidence="4">The sequence shown here is derived from an EMBL/GenBank/DDBJ whole genome shotgun (WGS) entry which is preliminary data.</text>
</comment>
<dbReference type="Proteomes" id="UP001443914">
    <property type="component" value="Unassembled WGS sequence"/>
</dbReference>
<name>A0AAW1IIG3_SAPOF</name>
<keyword evidence="5" id="KW-1185">Reference proteome</keyword>
<evidence type="ECO:0000313" key="4">
    <source>
        <dbReference type="EMBL" id="KAK9689862.1"/>
    </source>
</evidence>
<keyword evidence="1" id="KW-0863">Zinc-finger</keyword>
<accession>A0AAW1IIG3</accession>
<dbReference type="GO" id="GO:0003676">
    <property type="term" value="F:nucleic acid binding"/>
    <property type="evidence" value="ECO:0007669"/>
    <property type="project" value="InterPro"/>
</dbReference>
<evidence type="ECO:0000313" key="5">
    <source>
        <dbReference type="Proteomes" id="UP001443914"/>
    </source>
</evidence>
<dbReference type="GO" id="GO:0008270">
    <property type="term" value="F:zinc ion binding"/>
    <property type="evidence" value="ECO:0007669"/>
    <property type="project" value="UniProtKB-KW"/>
</dbReference>
<evidence type="ECO:0000256" key="1">
    <source>
        <dbReference type="PROSITE-ProRule" id="PRU00047"/>
    </source>
</evidence>
<dbReference type="AlphaFoldDB" id="A0AAW1IIG3"/>
<evidence type="ECO:0000256" key="2">
    <source>
        <dbReference type="SAM" id="MobiDB-lite"/>
    </source>
</evidence>
<keyword evidence="1" id="KW-0862">Zinc</keyword>
<feature type="compositionally biased region" description="Basic residues" evidence="2">
    <location>
        <begin position="207"/>
        <end position="219"/>
    </location>
</feature>
<protein>
    <recommendedName>
        <fullName evidence="3">CCHC-type domain-containing protein</fullName>
    </recommendedName>
</protein>
<dbReference type="Gene3D" id="4.10.60.10">
    <property type="entry name" value="Zinc finger, CCHC-type"/>
    <property type="match status" value="1"/>
</dbReference>
<dbReference type="SMART" id="SM00343">
    <property type="entry name" value="ZnF_C2HC"/>
    <property type="match status" value="1"/>
</dbReference>
<dbReference type="PROSITE" id="PS50158">
    <property type="entry name" value="ZF_CCHC"/>
    <property type="match status" value="1"/>
</dbReference>
<dbReference type="Pfam" id="PF00098">
    <property type="entry name" value="zf-CCHC"/>
    <property type="match status" value="1"/>
</dbReference>